<feature type="transmembrane region" description="Helical" evidence="2">
    <location>
        <begin position="385"/>
        <end position="402"/>
    </location>
</feature>
<evidence type="ECO:0000256" key="1">
    <source>
        <dbReference type="SAM" id="Coils"/>
    </source>
</evidence>
<evidence type="ECO:0000259" key="3">
    <source>
        <dbReference type="Pfam" id="PF13514"/>
    </source>
</evidence>
<sequence>MMKLTQIKIIHFGKLNDVTFNLNKDLTIFLGANEAGKSTTVAFVKQVLFGFHLRTNKSPFFENYQPLDHVSPMGGSLTFEDTDGTFILSRLYAKGDPKKGVLKVSLNDQEVPESVFFDRIQNIDGSFYTDSFIFNQDMLREVNGLSQAELMEQIYFLGASQSHKLLDLRDEFSSNAQKLFKKSGRKPIVNQLINQIQEQKEVLAQTNNELNDYRELEEKLTQEKEELKKIQAELVELNKEEQKFSLLIQKLTNFKQYQQLREEVQPVSFSKESYERAQAIQNKISDLTADIKNLETQLDEIKNSSELSNKDKIQILVDHKAEVLHWESESKDLQRQIETTKKDLESYEQFQPEAVKLSKLSSETRTKIKDDYQALKNQKEENNNLPGILSLILLVAGLFSAIAINNLFVRFLGIMIALGGLGLFVWTKQTNTKKSQKDQEFIEKYGLDPNVIDLNSLWNEVVQIESKKQTLGQLDQDQVSLNEKIQAFVQELYPFTQRNIQTFSDIVNQLNSLQKVIDQNNLSKQHLNDVAVHLQEKKNQLAKNKIDLSNLFAASKVTDFAQFSKLKQQAEVQEQLKLKIEALQNDLQADLVQLEEITKDPNKLTENKEQIEKQISQKQVQINDLHAENAKLENQMHVLANSDKYFAEKQKLTDLETSLSENVKEYLANLLTSNWIARGLDLASNERFPKMLEDAKKYFNLLTGGRYVDIQLDKKLKVKREDGKKFDVEYLSRGTSEQLYFALKLAFVEQVADKIALPILIDDAFVNFDAQRTNYIVKLLEELAKKTQVLIFTARQDLVSSLELEPIRIEKEQ</sequence>
<keyword evidence="2" id="KW-0472">Membrane</keyword>
<accession>A0A9X7XUJ9</accession>
<keyword evidence="2" id="KW-1133">Transmembrane helix</keyword>
<gene>
    <name evidence="4" type="ORF">FEE39_06720</name>
</gene>
<dbReference type="Proteomes" id="UP000464749">
    <property type="component" value="Chromosome"/>
</dbReference>
<dbReference type="InterPro" id="IPR027417">
    <property type="entry name" value="P-loop_NTPase"/>
</dbReference>
<organism evidence="4 5">
    <name type="scientific">Lactobacillus johnsonii</name>
    <dbReference type="NCBI Taxonomy" id="33959"/>
    <lineage>
        <taxon>Bacteria</taxon>
        <taxon>Bacillati</taxon>
        <taxon>Bacillota</taxon>
        <taxon>Bacilli</taxon>
        <taxon>Lactobacillales</taxon>
        <taxon>Lactobacillaceae</taxon>
        <taxon>Lactobacillus</taxon>
    </lineage>
</organism>
<evidence type="ECO:0000313" key="5">
    <source>
        <dbReference type="Proteomes" id="UP000464749"/>
    </source>
</evidence>
<keyword evidence="1" id="KW-0175">Coiled coil</keyword>
<feature type="coiled-coil region" evidence="1">
    <location>
        <begin position="524"/>
        <end position="642"/>
    </location>
</feature>
<evidence type="ECO:0000256" key="2">
    <source>
        <dbReference type="SAM" id="Phobius"/>
    </source>
</evidence>
<feature type="transmembrane region" description="Helical" evidence="2">
    <location>
        <begin position="408"/>
        <end position="427"/>
    </location>
</feature>
<proteinExistence type="predicted"/>
<feature type="domain" description="YhaN AAA" evidence="3">
    <location>
        <begin position="2"/>
        <end position="205"/>
    </location>
</feature>
<dbReference type="PANTHER" id="PTHR41259">
    <property type="entry name" value="DOUBLE-STRAND BREAK REPAIR RAD50 ATPASE, PUTATIVE-RELATED"/>
    <property type="match status" value="1"/>
</dbReference>
<dbReference type="Gene3D" id="3.40.50.300">
    <property type="entry name" value="P-loop containing nucleotide triphosphate hydrolases"/>
    <property type="match status" value="2"/>
</dbReference>
<dbReference type="InterPro" id="IPR038734">
    <property type="entry name" value="YhaN_AAA"/>
</dbReference>
<dbReference type="AlphaFoldDB" id="A0A9X7XUJ9"/>
<keyword evidence="2" id="KW-0812">Transmembrane</keyword>
<feature type="coiled-coil region" evidence="1">
    <location>
        <begin position="189"/>
        <end position="247"/>
    </location>
</feature>
<feature type="coiled-coil region" evidence="1">
    <location>
        <begin position="277"/>
        <end position="385"/>
    </location>
</feature>
<evidence type="ECO:0000313" key="4">
    <source>
        <dbReference type="EMBL" id="QIA88025.1"/>
    </source>
</evidence>
<dbReference type="PANTHER" id="PTHR41259:SF1">
    <property type="entry name" value="DOUBLE-STRAND BREAK REPAIR RAD50 ATPASE, PUTATIVE-RELATED"/>
    <property type="match status" value="1"/>
</dbReference>
<dbReference type="Pfam" id="PF13514">
    <property type="entry name" value="AAA_27"/>
    <property type="match status" value="1"/>
</dbReference>
<reference evidence="4 5" key="1">
    <citation type="submission" date="2019-06" db="EMBL/GenBank/DDBJ databases">
        <title>Whole genome sequencing of Lactobacillus johnsonii strain G2A.</title>
        <authorList>
            <person name="Conlan S."/>
            <person name="Thomas P.J."/>
            <person name="Mullikin J."/>
            <person name="Singer J."/>
            <person name="Weaver C."/>
            <person name="Segre J.A."/>
        </authorList>
    </citation>
    <scope>NUCLEOTIDE SEQUENCE [LARGE SCALE GENOMIC DNA]</scope>
    <source>
        <strain evidence="4 5">G2A</strain>
    </source>
</reference>
<protein>
    <submittedName>
        <fullName evidence="4">DNA repair protein</fullName>
    </submittedName>
</protein>
<name>A0A9X7XUJ9_LACJH</name>
<dbReference type="EMBL" id="CP040854">
    <property type="protein sequence ID" value="QIA88025.1"/>
    <property type="molecule type" value="Genomic_DNA"/>
</dbReference>
<dbReference type="SUPFAM" id="SSF52540">
    <property type="entry name" value="P-loop containing nucleoside triphosphate hydrolases"/>
    <property type="match status" value="1"/>
</dbReference>